<organism evidence="1 2">
    <name type="scientific">Dibothriocephalus latus</name>
    <name type="common">Fish tapeworm</name>
    <name type="synonym">Diphyllobothrium latum</name>
    <dbReference type="NCBI Taxonomy" id="60516"/>
    <lineage>
        <taxon>Eukaryota</taxon>
        <taxon>Metazoa</taxon>
        <taxon>Spiralia</taxon>
        <taxon>Lophotrochozoa</taxon>
        <taxon>Platyhelminthes</taxon>
        <taxon>Cestoda</taxon>
        <taxon>Eucestoda</taxon>
        <taxon>Diphyllobothriidea</taxon>
        <taxon>Diphyllobothriidae</taxon>
        <taxon>Dibothriocephalus</taxon>
    </lineage>
</organism>
<name>A0A3P7NRX0_DIBLA</name>
<accession>A0A3P7NRX0</accession>
<dbReference type="AlphaFoldDB" id="A0A3P7NRX0"/>
<gene>
    <name evidence="1" type="ORF">DILT_LOCUS17632</name>
</gene>
<proteinExistence type="predicted"/>
<protein>
    <submittedName>
        <fullName evidence="1">Uncharacterized protein</fullName>
    </submittedName>
</protein>
<evidence type="ECO:0000313" key="1">
    <source>
        <dbReference type="EMBL" id="VDN38578.1"/>
    </source>
</evidence>
<dbReference type="Proteomes" id="UP000281553">
    <property type="component" value="Unassembled WGS sequence"/>
</dbReference>
<dbReference type="OrthoDB" id="432685at2759"/>
<sequence length="105" mass="12012">MFFLLDAEPSCDWVGLIATFNKAFSPESSDADVQAFRYHFSQLIADPTRTEKFLQEMWRPRRETPLITLADISRAVIACLPLTIFDKVSIRYCNLDLLLCCCCSP</sequence>
<reference evidence="1 2" key="1">
    <citation type="submission" date="2018-11" db="EMBL/GenBank/DDBJ databases">
        <authorList>
            <consortium name="Pathogen Informatics"/>
        </authorList>
    </citation>
    <scope>NUCLEOTIDE SEQUENCE [LARGE SCALE GENOMIC DNA]</scope>
</reference>
<dbReference type="EMBL" id="UYRU01093457">
    <property type="protein sequence ID" value="VDN38578.1"/>
    <property type="molecule type" value="Genomic_DNA"/>
</dbReference>
<evidence type="ECO:0000313" key="2">
    <source>
        <dbReference type="Proteomes" id="UP000281553"/>
    </source>
</evidence>
<keyword evidence="2" id="KW-1185">Reference proteome</keyword>